<dbReference type="InterPro" id="IPR000904">
    <property type="entry name" value="Sec7_dom"/>
</dbReference>
<dbReference type="Pfam" id="PF23325">
    <property type="entry name" value="TPR_28"/>
    <property type="match status" value="1"/>
</dbReference>
<dbReference type="OrthoDB" id="10258608at2759"/>
<dbReference type="Gene3D" id="1.10.1000.11">
    <property type="entry name" value="Arf Nucleotide-binding Site Opener,domain 2"/>
    <property type="match status" value="1"/>
</dbReference>
<gene>
    <name evidence="3" type="ORF">CANINC_003261</name>
</gene>
<proteinExistence type="predicted"/>
<evidence type="ECO:0000256" key="1">
    <source>
        <dbReference type="SAM" id="MobiDB-lite"/>
    </source>
</evidence>
<dbReference type="Pfam" id="PF01369">
    <property type="entry name" value="Sec7"/>
    <property type="match status" value="1"/>
</dbReference>
<accession>A0A4V4NFI1</accession>
<evidence type="ECO:0000313" key="4">
    <source>
        <dbReference type="Proteomes" id="UP000307173"/>
    </source>
</evidence>
<feature type="region of interest" description="Disordered" evidence="1">
    <location>
        <begin position="68"/>
        <end position="87"/>
    </location>
</feature>
<dbReference type="InterPro" id="IPR032691">
    <property type="entry name" value="Mon2/Sec7/BIG1-like_HUS"/>
</dbReference>
<evidence type="ECO:0000313" key="3">
    <source>
        <dbReference type="EMBL" id="TID22601.1"/>
    </source>
</evidence>
<sequence length="1540" mass="176435">METESDIHSHLTRCHDLTIFDPLAFVIEECTFILNSMRKNNKSTTNPFAAILINQFLNDNSYPEESIATSRGNLTGNATNNNTNANTRSNFKDDDHFLAGFLELRSILSETNNLNSIDVITLLQPFLVVIKAPTTSCHITNLAINALSKFCKYNIINVEQPNIVQALAQIVSTLAHCRFEGADQTQDDILLVKIIQLLEYLVTSKLGELLTDDSIYEIISTCFSLAINTRRRDMLRSTAETSLLTITQVVFSKLEYLESKPEIDHNTKSAQVEFSNDLLPDDTTGRSTPVGELSESILESNEDQHANELSEIKPTELENQEDSKEVSDPDQHDAADTLSFTTSNTDLPPFGIACMREFLSHTVNIISPENRYRFTESTRCLALEILIRIVEVTGRHLFKHSQLFGFISDNCCHHLVQIIQNAESTVLIKLSLKLTLHFALTFPNLLKIQLELIFVTIFQSIIADETAMMKDLSHYNDMVFEMSRKGKFETSALTETEITELRKEFETGSSPQTKEFLIEALSVLWCRSPYLFTNLFKSYDCDFDRMDLSNSFIKLLCRLSYSDCSLMTTGNVPPICLDGLLSFVNGIYNRVLSAKEQELQLKDIKENTFIDQYKKKSDFISCVNLWNDNPSKGLEALHSKGFIKDPSDDVEVALFLFTNSGRIDKKKLGELLAKAKNANLLKQFVSLLDFKNLRPDEALRMLLNYFRLPGEAQQIDRIVSTFNDRYIECQEESDDPTLTNDPDTEEEKVLPDSDAMFVLSFSIIMLNTDLHNPNVKKPMTLTDYQRNLRGCYKGKDFPHWYTEKMYNSIRDKEIIMPEEHKGSAKWFETVWHSLVAEQDSRILTDGELVNELWTSKNNSELPELLAFDKVLFEKHYKDLISTFVIMFDDATHDSIITKMMSTIEKCAVIAIYFEMESVVDSIVEITSHLSTLTGIKVSEHALEQHEIIPIIEITTQKEGESSMYVSDASVILGRDYRAQLSLIVLFRILKRSNFNVTKGWFYTIKAILKIFEIGLLNPNVFEEFQNRLHFDRLRKPSAEFKLDRSDVDKEAGLFSTFSSYLKGLSAETFEPTEEEIELTNTAVDFLNTIGINKLFFNVSKTKDVTSMNKLVQILFALFPNKSENTERFYFEGVLFLCEISVCYLLITKNSKLINQLFLKIDSVLKDHENEKEMKMSTICRFLSYKLLLFQTVPHNEANQKAFEETIDKIYTLSTNTKESFVKHGYNILTPLEQLIVNSDSWCQNAVSLNNKYWCILRAIASLPKNTDSVYEFIANIFNEHSEVIIYENFMDILGLLDEISAVGAYGAQWEHEYDKLIDSGLKVEDKTNPYQELVNVAKMSITLTSQLYKVFDNESFVKSIQEKKEKGVEIVEPWYPLIEAISHQCYNPCRQVRNHAIKTLNTLLISNEQLPVQELSIDKIMDSACLRLMVELMKPEVNGTDVRGMVKTQRDVLAFTCKVILTHNFENIEIAVEKLFAIASQLLQKNRKIYPHTGNEDEFIELLRNLLMIRKEELDLVKLKGYKMDGALKKMVEEVIKEEE</sequence>
<dbReference type="Pfam" id="PF12783">
    <property type="entry name" value="Sec7-like_HUS"/>
    <property type="match status" value="1"/>
</dbReference>
<dbReference type="GO" id="GO:0005085">
    <property type="term" value="F:guanyl-nucleotide exchange factor activity"/>
    <property type="evidence" value="ECO:0007669"/>
    <property type="project" value="InterPro"/>
</dbReference>
<organism evidence="3 4">
    <name type="scientific">Pichia inconspicua</name>
    <dbReference type="NCBI Taxonomy" id="52247"/>
    <lineage>
        <taxon>Eukaryota</taxon>
        <taxon>Fungi</taxon>
        <taxon>Dikarya</taxon>
        <taxon>Ascomycota</taxon>
        <taxon>Saccharomycotina</taxon>
        <taxon>Pichiomycetes</taxon>
        <taxon>Pichiales</taxon>
        <taxon>Pichiaceae</taxon>
        <taxon>Pichia</taxon>
    </lineage>
</organism>
<feature type="region of interest" description="Disordered" evidence="1">
    <location>
        <begin position="299"/>
        <end position="341"/>
    </location>
</feature>
<dbReference type="PANTHER" id="PTHR10663:SF388">
    <property type="entry name" value="GOLGI-SPECIFIC BREFELDIN A-RESISTANCE GUANINE NUCLEOTIDE EXCHANGE FACTOR 1"/>
    <property type="match status" value="1"/>
</dbReference>
<keyword evidence="4" id="KW-1185">Reference proteome</keyword>
<protein>
    <recommendedName>
        <fullName evidence="2">SEC7 domain-containing protein</fullName>
    </recommendedName>
</protein>
<dbReference type="CDD" id="cd00171">
    <property type="entry name" value="Sec7"/>
    <property type="match status" value="1"/>
</dbReference>
<dbReference type="InterPro" id="IPR023394">
    <property type="entry name" value="Sec7_C_sf"/>
</dbReference>
<dbReference type="InterPro" id="IPR035999">
    <property type="entry name" value="Sec7_dom_sf"/>
</dbReference>
<feature type="compositionally biased region" description="Basic and acidic residues" evidence="1">
    <location>
        <begin position="302"/>
        <end position="335"/>
    </location>
</feature>
<dbReference type="GO" id="GO:0032012">
    <property type="term" value="P:regulation of ARF protein signal transduction"/>
    <property type="evidence" value="ECO:0007669"/>
    <property type="project" value="InterPro"/>
</dbReference>
<dbReference type="SUPFAM" id="SSF48425">
    <property type="entry name" value="Sec7 domain"/>
    <property type="match status" value="1"/>
</dbReference>
<dbReference type="PROSITE" id="PS50190">
    <property type="entry name" value="SEC7"/>
    <property type="match status" value="1"/>
</dbReference>
<feature type="domain" description="SEC7" evidence="2">
    <location>
        <begin position="608"/>
        <end position="812"/>
    </location>
</feature>
<dbReference type="EMBL" id="SELW01000540">
    <property type="protein sequence ID" value="TID22601.1"/>
    <property type="molecule type" value="Genomic_DNA"/>
</dbReference>
<name>A0A4V4NFI1_9ASCO</name>
<evidence type="ECO:0000259" key="2">
    <source>
        <dbReference type="PROSITE" id="PS50190"/>
    </source>
</evidence>
<dbReference type="PANTHER" id="PTHR10663">
    <property type="entry name" value="GUANYL-NUCLEOTIDE EXCHANGE FACTOR"/>
    <property type="match status" value="1"/>
</dbReference>
<dbReference type="GO" id="GO:0016192">
    <property type="term" value="P:vesicle-mediated transport"/>
    <property type="evidence" value="ECO:0007669"/>
    <property type="project" value="UniProtKB-ARBA"/>
</dbReference>
<dbReference type="InterPro" id="IPR056604">
    <property type="entry name" value="GBF1-like_TPR"/>
</dbReference>
<comment type="caution">
    <text evidence="3">The sequence shown here is derived from an EMBL/GenBank/DDBJ whole genome shotgun (WGS) entry which is preliminary data.</text>
</comment>
<dbReference type="SMART" id="SM00222">
    <property type="entry name" value="Sec7"/>
    <property type="match status" value="1"/>
</dbReference>
<dbReference type="Gene3D" id="1.10.220.20">
    <property type="match status" value="1"/>
</dbReference>
<feature type="region of interest" description="Disordered" evidence="1">
    <location>
        <begin position="274"/>
        <end position="293"/>
    </location>
</feature>
<feature type="compositionally biased region" description="Low complexity" evidence="1">
    <location>
        <begin position="72"/>
        <end position="87"/>
    </location>
</feature>
<dbReference type="GO" id="GO:0005794">
    <property type="term" value="C:Golgi apparatus"/>
    <property type="evidence" value="ECO:0007669"/>
    <property type="project" value="UniProtKB-ARBA"/>
</dbReference>
<dbReference type="STRING" id="52247.A0A4V4NFI1"/>
<dbReference type="Proteomes" id="UP000307173">
    <property type="component" value="Unassembled WGS sequence"/>
</dbReference>
<reference evidence="3 4" key="1">
    <citation type="journal article" date="2019" name="Front. Genet.">
        <title>Whole-Genome Sequencing of the Opportunistic Yeast Pathogen Candida inconspicua Uncovers Its Hybrid Origin.</title>
        <authorList>
            <person name="Mixao V."/>
            <person name="Hansen A.P."/>
            <person name="Saus E."/>
            <person name="Boekhout T."/>
            <person name="Lass-Florl C."/>
            <person name="Gabaldon T."/>
        </authorList>
    </citation>
    <scope>NUCLEOTIDE SEQUENCE [LARGE SCALE GENOMIC DNA]</scope>
    <source>
        <strain evidence="3 4">CBS 180</strain>
    </source>
</reference>